<accession>A0A4P9WJR0</accession>
<evidence type="ECO:0000256" key="1">
    <source>
        <dbReference type="SAM" id="MobiDB-lite"/>
    </source>
</evidence>
<protein>
    <submittedName>
        <fullName evidence="2">Uncharacterized protein</fullName>
    </submittedName>
</protein>
<organism evidence="2 3">
    <name type="scientific">Blyttiomyces helicus</name>
    <dbReference type="NCBI Taxonomy" id="388810"/>
    <lineage>
        <taxon>Eukaryota</taxon>
        <taxon>Fungi</taxon>
        <taxon>Fungi incertae sedis</taxon>
        <taxon>Chytridiomycota</taxon>
        <taxon>Chytridiomycota incertae sedis</taxon>
        <taxon>Chytridiomycetes</taxon>
        <taxon>Chytridiomycetes incertae sedis</taxon>
        <taxon>Blyttiomyces</taxon>
    </lineage>
</organism>
<proteinExistence type="predicted"/>
<feature type="region of interest" description="Disordered" evidence="1">
    <location>
        <begin position="262"/>
        <end position="285"/>
    </location>
</feature>
<reference evidence="3" key="1">
    <citation type="journal article" date="2018" name="Nat. Microbiol.">
        <title>Leveraging single-cell genomics to expand the fungal tree of life.</title>
        <authorList>
            <person name="Ahrendt S.R."/>
            <person name="Quandt C.A."/>
            <person name="Ciobanu D."/>
            <person name="Clum A."/>
            <person name="Salamov A."/>
            <person name="Andreopoulos B."/>
            <person name="Cheng J.F."/>
            <person name="Woyke T."/>
            <person name="Pelin A."/>
            <person name="Henrissat B."/>
            <person name="Reynolds N.K."/>
            <person name="Benny G.L."/>
            <person name="Smith M.E."/>
            <person name="James T.Y."/>
            <person name="Grigoriev I.V."/>
        </authorList>
    </citation>
    <scope>NUCLEOTIDE SEQUENCE [LARGE SCALE GENOMIC DNA]</scope>
</reference>
<keyword evidence="3" id="KW-1185">Reference proteome</keyword>
<gene>
    <name evidence="2" type="ORF">BDK51DRAFT_38871</name>
</gene>
<feature type="compositionally biased region" description="Basic and acidic residues" evidence="1">
    <location>
        <begin position="276"/>
        <end position="285"/>
    </location>
</feature>
<dbReference type="AlphaFoldDB" id="A0A4P9WJR0"/>
<dbReference type="EMBL" id="KZ994693">
    <property type="protein sequence ID" value="RKO92305.1"/>
    <property type="molecule type" value="Genomic_DNA"/>
</dbReference>
<evidence type="ECO:0000313" key="3">
    <source>
        <dbReference type="Proteomes" id="UP000269721"/>
    </source>
</evidence>
<feature type="region of interest" description="Disordered" evidence="1">
    <location>
        <begin position="42"/>
        <end position="73"/>
    </location>
</feature>
<sequence length="285" mass="31655">MRAIPDNLRPPRPHNQAIWAIFAAFAPATTRARAFDHKNDPRYASFQTGPPGHGAHHQHNNKAPAAHTTIKPNPKSITKARTIHGTPASLRVDSPKVQRVLGTPLSECDPGLWERSDYRCRLGPEGWDVYAKTGYQPITWMLKRLLWTQSACEKERRLKMEKWGRDLRAIRRRRIQEVALEKPPQLRLDLFNEVDDEDSSTSTTTSTSQPTGSYPLAPSSTPISQLTLPRPVSHPSSLPIGDPEVLAAKADTFVAGAFSWRAGDPQNNRVGGGVEWGKEVEGVRG</sequence>
<evidence type="ECO:0000313" key="2">
    <source>
        <dbReference type="EMBL" id="RKO92305.1"/>
    </source>
</evidence>
<feature type="region of interest" description="Disordered" evidence="1">
    <location>
        <begin position="190"/>
        <end position="239"/>
    </location>
</feature>
<name>A0A4P9WJR0_9FUNG</name>
<feature type="compositionally biased region" description="Polar residues" evidence="1">
    <location>
        <begin position="218"/>
        <end position="227"/>
    </location>
</feature>
<dbReference type="Proteomes" id="UP000269721">
    <property type="component" value="Unassembled WGS sequence"/>
</dbReference>